<evidence type="ECO:0000256" key="3">
    <source>
        <dbReference type="ARBA" id="ARBA00022723"/>
    </source>
</evidence>
<dbReference type="AlphaFoldDB" id="A0A841M433"/>
<name>A0A841M433_9HYPH</name>
<dbReference type="GO" id="GO:0005506">
    <property type="term" value="F:iron ion binding"/>
    <property type="evidence" value="ECO:0007669"/>
    <property type="project" value="InterPro"/>
</dbReference>
<dbReference type="GO" id="GO:0020037">
    <property type="term" value="F:heme binding"/>
    <property type="evidence" value="ECO:0007669"/>
    <property type="project" value="InterPro"/>
</dbReference>
<evidence type="ECO:0000256" key="4">
    <source>
        <dbReference type="ARBA" id="ARBA00022982"/>
    </source>
</evidence>
<keyword evidence="4" id="KW-0249">Electron transport</keyword>
<dbReference type="InterPro" id="IPR012127">
    <property type="entry name" value="Cyt_c_prime"/>
</dbReference>
<dbReference type="GO" id="GO:0009055">
    <property type="term" value="F:electron transfer activity"/>
    <property type="evidence" value="ECO:0007669"/>
    <property type="project" value="InterPro"/>
</dbReference>
<dbReference type="PIRSF" id="PIRSF000027">
    <property type="entry name" value="Cytc_c_prime"/>
    <property type="match status" value="1"/>
</dbReference>
<dbReference type="EMBL" id="JACIIU010000002">
    <property type="protein sequence ID" value="MBB6260344.1"/>
    <property type="molecule type" value="Genomic_DNA"/>
</dbReference>
<keyword evidence="5 6" id="KW-0408">Iron</keyword>
<keyword evidence="2 7" id="KW-0349">Heme</keyword>
<comment type="caution">
    <text evidence="9">The sequence shown here is derived from an EMBL/GenBank/DDBJ whole genome shotgun (WGS) entry which is preliminary data.</text>
</comment>
<evidence type="ECO:0000313" key="10">
    <source>
        <dbReference type="Proteomes" id="UP000555393"/>
    </source>
</evidence>
<dbReference type="InterPro" id="IPR002321">
    <property type="entry name" value="Cyt_c_II"/>
</dbReference>
<proteinExistence type="predicted"/>
<feature type="chain" id="PRO_5032471409" evidence="8">
    <location>
        <begin position="21"/>
        <end position="145"/>
    </location>
</feature>
<protein>
    <submittedName>
        <fullName evidence="9">Cytochrome c556</fullName>
    </submittedName>
</protein>
<dbReference type="PROSITE" id="PS51009">
    <property type="entry name" value="CYTCII"/>
    <property type="match status" value="1"/>
</dbReference>
<evidence type="ECO:0000256" key="7">
    <source>
        <dbReference type="PIRSR" id="PIRSR000027-2"/>
    </source>
</evidence>
<feature type="binding site" description="covalent" evidence="7">
    <location>
        <position position="134"/>
    </location>
    <ligand>
        <name>heme c</name>
        <dbReference type="ChEBI" id="CHEBI:61717"/>
    </ligand>
</feature>
<keyword evidence="8" id="KW-0732">Signal</keyword>
<dbReference type="InterPro" id="IPR010980">
    <property type="entry name" value="Cyt_c/b562"/>
</dbReference>
<evidence type="ECO:0000256" key="6">
    <source>
        <dbReference type="PIRSR" id="PIRSR000027-1"/>
    </source>
</evidence>
<feature type="binding site" description="axial binding residue" evidence="6">
    <location>
        <position position="138"/>
    </location>
    <ligand>
        <name>heme c</name>
        <dbReference type="ChEBI" id="CHEBI:61717"/>
    </ligand>
    <ligandPart>
        <name>Fe</name>
        <dbReference type="ChEBI" id="CHEBI:18248"/>
    </ligandPart>
</feature>
<sequence>MRKFLMISTALALFSGIAHADVIEDRKAIMKDIGKSVGVMGAMMKGEAPFDSEKAIEALKTIQVSADKYDPVALFPEGSDKGGETEAAPAIWQNMEDFTAHVNKFREDAAKAATATPQDLDQLKPVFQQVAANCSACHEIYRIKK</sequence>
<dbReference type="GO" id="GO:0042597">
    <property type="term" value="C:periplasmic space"/>
    <property type="evidence" value="ECO:0007669"/>
    <property type="project" value="InterPro"/>
</dbReference>
<gene>
    <name evidence="9" type="ORF">FHS77_000868</name>
</gene>
<feature type="signal peptide" evidence="8">
    <location>
        <begin position="1"/>
        <end position="20"/>
    </location>
</feature>
<accession>A0A841M433</accession>
<comment type="PTM">
    <text evidence="7">Binds 1 heme group per subunit.</text>
</comment>
<reference evidence="9 10" key="1">
    <citation type="submission" date="2020-08" db="EMBL/GenBank/DDBJ databases">
        <title>Genomic Encyclopedia of Type Strains, Phase IV (KMG-IV): sequencing the most valuable type-strain genomes for metagenomic binning, comparative biology and taxonomic classification.</title>
        <authorList>
            <person name="Goeker M."/>
        </authorList>
    </citation>
    <scope>NUCLEOTIDE SEQUENCE [LARGE SCALE GENOMIC DNA]</scope>
    <source>
        <strain evidence="9 10">DSM 22336</strain>
    </source>
</reference>
<evidence type="ECO:0000313" key="9">
    <source>
        <dbReference type="EMBL" id="MBB6260344.1"/>
    </source>
</evidence>
<organism evidence="9 10">
    <name type="scientific">Paenochrobactrum gallinarii</name>
    <dbReference type="NCBI Taxonomy" id="643673"/>
    <lineage>
        <taxon>Bacteria</taxon>
        <taxon>Pseudomonadati</taxon>
        <taxon>Pseudomonadota</taxon>
        <taxon>Alphaproteobacteria</taxon>
        <taxon>Hyphomicrobiales</taxon>
        <taxon>Brucellaceae</taxon>
        <taxon>Paenochrobactrum</taxon>
    </lineage>
</organism>
<dbReference type="Pfam" id="PF01322">
    <property type="entry name" value="Cytochrom_C_2"/>
    <property type="match status" value="1"/>
</dbReference>
<dbReference type="RefSeq" id="WP_184220458.1">
    <property type="nucleotide sequence ID" value="NZ_JACIIU010000002.1"/>
</dbReference>
<dbReference type="Proteomes" id="UP000555393">
    <property type="component" value="Unassembled WGS sequence"/>
</dbReference>
<evidence type="ECO:0000256" key="1">
    <source>
        <dbReference type="ARBA" id="ARBA00022448"/>
    </source>
</evidence>
<evidence type="ECO:0000256" key="2">
    <source>
        <dbReference type="ARBA" id="ARBA00022617"/>
    </source>
</evidence>
<dbReference type="GO" id="GO:0022900">
    <property type="term" value="P:electron transport chain"/>
    <property type="evidence" value="ECO:0007669"/>
    <property type="project" value="InterPro"/>
</dbReference>
<dbReference type="SUPFAM" id="SSF47175">
    <property type="entry name" value="Cytochromes"/>
    <property type="match status" value="1"/>
</dbReference>
<evidence type="ECO:0000256" key="8">
    <source>
        <dbReference type="SAM" id="SignalP"/>
    </source>
</evidence>
<keyword evidence="10" id="KW-1185">Reference proteome</keyword>
<dbReference type="Gene3D" id="1.20.120.10">
    <property type="entry name" value="Cytochrome c/b562"/>
    <property type="match status" value="1"/>
</dbReference>
<evidence type="ECO:0000256" key="5">
    <source>
        <dbReference type="ARBA" id="ARBA00023004"/>
    </source>
</evidence>
<keyword evidence="3 6" id="KW-0479">Metal-binding</keyword>
<feature type="binding site" description="covalent" evidence="7">
    <location>
        <position position="137"/>
    </location>
    <ligand>
        <name>heme c</name>
        <dbReference type="ChEBI" id="CHEBI:61717"/>
    </ligand>
</feature>
<keyword evidence="1" id="KW-0813">Transport</keyword>